<dbReference type="InterPro" id="IPR002470">
    <property type="entry name" value="Peptidase_S9A"/>
</dbReference>
<dbReference type="SUPFAM" id="SSF50993">
    <property type="entry name" value="Peptidase/esterase 'gauge' domain"/>
    <property type="match status" value="1"/>
</dbReference>
<keyword evidence="7" id="KW-0732">Signal</keyword>
<evidence type="ECO:0000256" key="3">
    <source>
        <dbReference type="ARBA" id="ARBA00011897"/>
    </source>
</evidence>
<name>A0A5C5ZNC8_9BACT</name>
<feature type="chain" id="PRO_5023146480" description="prolyl oligopeptidase" evidence="7">
    <location>
        <begin position="24"/>
        <end position="719"/>
    </location>
</feature>
<dbReference type="PANTHER" id="PTHR42881">
    <property type="entry name" value="PROLYL ENDOPEPTIDASE"/>
    <property type="match status" value="1"/>
</dbReference>
<dbReference type="AlphaFoldDB" id="A0A5C5ZNC8"/>
<dbReference type="Pfam" id="PF02897">
    <property type="entry name" value="Peptidase_S9_N"/>
    <property type="match status" value="1"/>
</dbReference>
<dbReference type="GO" id="GO:0006508">
    <property type="term" value="P:proteolysis"/>
    <property type="evidence" value="ECO:0007669"/>
    <property type="project" value="UniProtKB-KW"/>
</dbReference>
<dbReference type="InterPro" id="IPR051167">
    <property type="entry name" value="Prolyl_oligopep/macrocyclase"/>
</dbReference>
<keyword evidence="5 10" id="KW-0378">Hydrolase</keyword>
<proteinExistence type="inferred from homology"/>
<keyword evidence="6" id="KW-0720">Serine protease</keyword>
<evidence type="ECO:0000256" key="7">
    <source>
        <dbReference type="SAM" id="SignalP"/>
    </source>
</evidence>
<dbReference type="InterPro" id="IPR023302">
    <property type="entry name" value="Pept_S9A_N"/>
</dbReference>
<evidence type="ECO:0000256" key="5">
    <source>
        <dbReference type="ARBA" id="ARBA00022801"/>
    </source>
</evidence>
<dbReference type="RefSeq" id="WP_231993657.1">
    <property type="nucleotide sequence ID" value="NZ_SJPQ01000002.1"/>
</dbReference>
<dbReference type="GO" id="GO:0070012">
    <property type="term" value="F:oligopeptidase activity"/>
    <property type="evidence" value="ECO:0007669"/>
    <property type="project" value="TreeGrafter"/>
</dbReference>
<dbReference type="Pfam" id="PF00326">
    <property type="entry name" value="Peptidase_S9"/>
    <property type="match status" value="1"/>
</dbReference>
<feature type="domain" description="Peptidase S9A N-terminal" evidence="9">
    <location>
        <begin position="39"/>
        <end position="445"/>
    </location>
</feature>
<keyword evidence="11" id="KW-1185">Reference proteome</keyword>
<dbReference type="Proteomes" id="UP000315440">
    <property type="component" value="Unassembled WGS sequence"/>
</dbReference>
<organism evidence="10 11">
    <name type="scientific">Pseudobythopirellula maris</name>
    <dbReference type="NCBI Taxonomy" id="2527991"/>
    <lineage>
        <taxon>Bacteria</taxon>
        <taxon>Pseudomonadati</taxon>
        <taxon>Planctomycetota</taxon>
        <taxon>Planctomycetia</taxon>
        <taxon>Pirellulales</taxon>
        <taxon>Lacipirellulaceae</taxon>
        <taxon>Pseudobythopirellula</taxon>
    </lineage>
</organism>
<accession>A0A5C5ZNC8</accession>
<evidence type="ECO:0000256" key="2">
    <source>
        <dbReference type="ARBA" id="ARBA00005228"/>
    </source>
</evidence>
<evidence type="ECO:0000256" key="6">
    <source>
        <dbReference type="ARBA" id="ARBA00022825"/>
    </source>
</evidence>
<evidence type="ECO:0000256" key="1">
    <source>
        <dbReference type="ARBA" id="ARBA00001070"/>
    </source>
</evidence>
<dbReference type="SUPFAM" id="SSF53474">
    <property type="entry name" value="alpha/beta-Hydrolases"/>
    <property type="match status" value="1"/>
</dbReference>
<dbReference type="PROSITE" id="PS00708">
    <property type="entry name" value="PRO_ENDOPEP_SER"/>
    <property type="match status" value="1"/>
</dbReference>
<feature type="domain" description="Peptidase S9 prolyl oligopeptidase catalytic" evidence="8">
    <location>
        <begin position="505"/>
        <end position="716"/>
    </location>
</feature>
<comment type="caution">
    <text evidence="10">The sequence shown here is derived from an EMBL/GenBank/DDBJ whole genome shotgun (WGS) entry which is preliminary data.</text>
</comment>
<evidence type="ECO:0000313" key="11">
    <source>
        <dbReference type="Proteomes" id="UP000315440"/>
    </source>
</evidence>
<gene>
    <name evidence="10" type="primary">f1pep1</name>
    <name evidence="10" type="ORF">Mal64_21570</name>
</gene>
<feature type="signal peptide" evidence="7">
    <location>
        <begin position="1"/>
        <end position="23"/>
    </location>
</feature>
<dbReference type="Gene3D" id="3.40.50.1820">
    <property type="entry name" value="alpha/beta hydrolase"/>
    <property type="match status" value="1"/>
</dbReference>
<dbReference type="PRINTS" id="PR00862">
    <property type="entry name" value="PROLIGOPTASE"/>
</dbReference>
<dbReference type="InterPro" id="IPR002471">
    <property type="entry name" value="Pept_S9_AS"/>
</dbReference>
<dbReference type="Gene3D" id="2.130.10.120">
    <property type="entry name" value="Prolyl oligopeptidase, N-terminal domain"/>
    <property type="match status" value="1"/>
</dbReference>
<comment type="catalytic activity">
    <reaction evidence="1">
        <text>Hydrolysis of Pro-|-Xaa &gt;&gt; Ala-|-Xaa in oligopeptides.</text>
        <dbReference type="EC" id="3.4.21.26"/>
    </reaction>
</comment>
<dbReference type="GO" id="GO:0005829">
    <property type="term" value="C:cytosol"/>
    <property type="evidence" value="ECO:0007669"/>
    <property type="project" value="TreeGrafter"/>
</dbReference>
<dbReference type="PANTHER" id="PTHR42881:SF2">
    <property type="entry name" value="PROLYL ENDOPEPTIDASE"/>
    <property type="match status" value="1"/>
</dbReference>
<comment type="similarity">
    <text evidence="2">Belongs to the peptidase S9A family.</text>
</comment>
<reference evidence="10 11" key="1">
    <citation type="submission" date="2019-02" db="EMBL/GenBank/DDBJ databases">
        <title>Deep-cultivation of Planctomycetes and their phenomic and genomic characterization uncovers novel biology.</title>
        <authorList>
            <person name="Wiegand S."/>
            <person name="Jogler M."/>
            <person name="Boedeker C."/>
            <person name="Pinto D."/>
            <person name="Vollmers J."/>
            <person name="Rivas-Marin E."/>
            <person name="Kohn T."/>
            <person name="Peeters S.H."/>
            <person name="Heuer A."/>
            <person name="Rast P."/>
            <person name="Oberbeckmann S."/>
            <person name="Bunk B."/>
            <person name="Jeske O."/>
            <person name="Meyerdierks A."/>
            <person name="Storesund J.E."/>
            <person name="Kallscheuer N."/>
            <person name="Luecker S."/>
            <person name="Lage O.M."/>
            <person name="Pohl T."/>
            <person name="Merkel B.J."/>
            <person name="Hornburger P."/>
            <person name="Mueller R.-W."/>
            <person name="Bruemmer F."/>
            <person name="Labrenz M."/>
            <person name="Spormann A.M."/>
            <person name="Op Den Camp H."/>
            <person name="Overmann J."/>
            <person name="Amann R."/>
            <person name="Jetten M.S.M."/>
            <person name="Mascher T."/>
            <person name="Medema M.H."/>
            <person name="Devos D.P."/>
            <person name="Kaster A.-K."/>
            <person name="Ovreas L."/>
            <person name="Rohde M."/>
            <person name="Galperin M.Y."/>
            <person name="Jogler C."/>
        </authorList>
    </citation>
    <scope>NUCLEOTIDE SEQUENCE [LARGE SCALE GENOMIC DNA]</scope>
    <source>
        <strain evidence="10 11">Mal64</strain>
    </source>
</reference>
<evidence type="ECO:0000256" key="4">
    <source>
        <dbReference type="ARBA" id="ARBA00022670"/>
    </source>
</evidence>
<evidence type="ECO:0000313" key="10">
    <source>
        <dbReference type="EMBL" id="TWT88670.1"/>
    </source>
</evidence>
<dbReference type="InterPro" id="IPR029058">
    <property type="entry name" value="AB_hydrolase_fold"/>
</dbReference>
<evidence type="ECO:0000259" key="8">
    <source>
        <dbReference type="Pfam" id="PF00326"/>
    </source>
</evidence>
<protein>
    <recommendedName>
        <fullName evidence="3">prolyl oligopeptidase</fullName>
        <ecNumber evidence="3">3.4.21.26</ecNumber>
    </recommendedName>
</protein>
<dbReference type="EC" id="3.4.21.26" evidence="3"/>
<keyword evidence="4" id="KW-0645">Protease</keyword>
<sequence precursor="true">MKRCIPLAAAITIGLLTTTPMTACLAAAKELPGVGPYPETDREPVTDTYHGVSIVDPYRWLEEDVRESPRVADWVERQQAFTRSYLDGLSERESFEKRLTELWNYARYSPPQKAGPRYLYRKNDGLQNQSVLYLADSAEADGEVLIDPNSWSEDGTIALAGYSPSHDGRWLAFQRSEAGSDWKTIRVMSLPDGKETGEVIEWVKYSGIGWAPDGSGFYYTRYPEPAEGEAFQGAALNPSICFHRLGTPVSEDQTLYSNPEHPDWSFGVSPTEDGRYLLLRVFTGTDNQNQLLYRETSAPHDAPWTPLFDDFQNEWSPFGADGDRIYLTTDYQAPNRRIVALDLARPGRENLEELVRESDATLEGASYVGGKIFAQYLEDVAAVVRLYDVEGTPLGEVALPGVGSVGGFGGKQEDQETFFYYTSYDAPPTTYRYDIAQGDVTKLREPEVAADLESLEVRREFYTSKDGARVPIFLMHKKGLELDGTNPTLLYGYGGFTISLTPGYSPSRTAWVERGGVLAVANLRGGGEYGEAWHAAGKLDKKQNVFDDFIAAAEWLIDQKITSSKHLAIQGGSNGGLLVGAVMTQRPELFGACLPAVGVMDMLRFHTFTAGQFWRDEFGSADDAEMFPVLRAYSPYHNLKEGVAYPATMVTTADTDDRVVPMHSFKFAAELQRCHAGDTPVLIRIETRAGHGAGTPTSKRIEEAADLWSFLWANVGAGK</sequence>
<dbReference type="GO" id="GO:0004252">
    <property type="term" value="F:serine-type endopeptidase activity"/>
    <property type="evidence" value="ECO:0007669"/>
    <property type="project" value="UniProtKB-EC"/>
</dbReference>
<dbReference type="EMBL" id="SJPQ01000002">
    <property type="protein sequence ID" value="TWT88670.1"/>
    <property type="molecule type" value="Genomic_DNA"/>
</dbReference>
<dbReference type="FunFam" id="3.40.50.1820:FF:000005">
    <property type="entry name" value="Prolyl endopeptidase"/>
    <property type="match status" value="1"/>
</dbReference>
<dbReference type="InterPro" id="IPR001375">
    <property type="entry name" value="Peptidase_S9_cat"/>
</dbReference>
<evidence type="ECO:0000259" key="9">
    <source>
        <dbReference type="Pfam" id="PF02897"/>
    </source>
</evidence>